<comment type="caution">
    <text evidence="1">The sequence shown here is derived from an EMBL/GenBank/DDBJ whole genome shotgun (WGS) entry which is preliminary data.</text>
</comment>
<dbReference type="Proteomes" id="UP000638462">
    <property type="component" value="Unassembled WGS sequence"/>
</dbReference>
<protein>
    <submittedName>
        <fullName evidence="1">Uncharacterized protein</fullName>
    </submittedName>
</protein>
<dbReference type="EMBL" id="BMIT01000033">
    <property type="protein sequence ID" value="GGF14045.1"/>
    <property type="molecule type" value="Genomic_DNA"/>
</dbReference>
<organism evidence="1 2">
    <name type="scientific">Pseudoalteromonas gelatinilytica</name>
    <dbReference type="NCBI Taxonomy" id="1703256"/>
    <lineage>
        <taxon>Bacteria</taxon>
        <taxon>Pseudomonadati</taxon>
        <taxon>Pseudomonadota</taxon>
        <taxon>Gammaproteobacteria</taxon>
        <taxon>Alteromonadales</taxon>
        <taxon>Pseudoalteromonadaceae</taxon>
        <taxon>Pseudoalteromonas</taxon>
    </lineage>
</organism>
<accession>A0ABQ1UBQ2</accession>
<proteinExistence type="predicted"/>
<sequence>MYQDSNNLAIGMSKLTYSIFENDALDLTLNIQINEALTLNINFAGTMRYRTLLKRHKLVM</sequence>
<evidence type="ECO:0000313" key="2">
    <source>
        <dbReference type="Proteomes" id="UP000638462"/>
    </source>
</evidence>
<gene>
    <name evidence="1" type="ORF">GCM10008027_43540</name>
</gene>
<name>A0ABQ1UBQ2_9GAMM</name>
<keyword evidence="2" id="KW-1185">Reference proteome</keyword>
<evidence type="ECO:0000313" key="1">
    <source>
        <dbReference type="EMBL" id="GGF14045.1"/>
    </source>
</evidence>
<reference evidence="2" key="1">
    <citation type="journal article" date="2019" name="Int. J. Syst. Evol. Microbiol.">
        <title>The Global Catalogue of Microorganisms (GCM) 10K type strain sequencing project: providing services to taxonomists for standard genome sequencing and annotation.</title>
        <authorList>
            <consortium name="The Broad Institute Genomics Platform"/>
            <consortium name="The Broad Institute Genome Sequencing Center for Infectious Disease"/>
            <person name="Wu L."/>
            <person name="Ma J."/>
        </authorList>
    </citation>
    <scope>NUCLEOTIDE SEQUENCE [LARGE SCALE GENOMIC DNA]</scope>
    <source>
        <strain evidence="2">CGMCC 1.15394</strain>
    </source>
</reference>